<feature type="compositionally biased region" description="Basic and acidic residues" evidence="1">
    <location>
        <begin position="18"/>
        <end position="27"/>
    </location>
</feature>
<organism evidence="2 3">
    <name type="scientific">Ophiocordyceps polyrhachis-furcata BCC 54312</name>
    <dbReference type="NCBI Taxonomy" id="1330021"/>
    <lineage>
        <taxon>Eukaryota</taxon>
        <taxon>Fungi</taxon>
        <taxon>Dikarya</taxon>
        <taxon>Ascomycota</taxon>
        <taxon>Pezizomycotina</taxon>
        <taxon>Sordariomycetes</taxon>
        <taxon>Hypocreomycetidae</taxon>
        <taxon>Hypocreales</taxon>
        <taxon>Ophiocordycipitaceae</taxon>
        <taxon>Ophiocordyceps</taxon>
    </lineage>
</organism>
<reference evidence="2 3" key="1">
    <citation type="journal article" date="2015" name="BMC Genomics">
        <title>Insights from the genome of Ophiocordyceps polyrhachis-furcata to pathogenicity and host specificity in insect fungi.</title>
        <authorList>
            <person name="Wichadakul D."/>
            <person name="Kobmoo N."/>
            <person name="Ingsriswang S."/>
            <person name="Tangphatsornruang S."/>
            <person name="Chantasingh D."/>
            <person name="Luangsa-ard J.J."/>
            <person name="Eurwilaichitr L."/>
        </authorList>
    </citation>
    <scope>NUCLEOTIDE SEQUENCE [LARGE SCALE GENOMIC DNA]</scope>
    <source>
        <strain evidence="2 3">BCC 54312</strain>
    </source>
</reference>
<keyword evidence="3" id="KW-1185">Reference proteome</keyword>
<sequence>MEGNDVRSDDFGAEPDNFPDKGGRDEGGEITSAIFFSFPTLATLPQWQQRAARRPQRANKARSRQ</sequence>
<feature type="region of interest" description="Disordered" evidence="1">
    <location>
        <begin position="46"/>
        <end position="65"/>
    </location>
</feature>
<accession>A0A367LQ19</accession>
<proteinExistence type="predicted"/>
<gene>
    <name evidence="2" type="ORF">L249_2250</name>
</gene>
<feature type="compositionally biased region" description="Basic residues" evidence="1">
    <location>
        <begin position="51"/>
        <end position="65"/>
    </location>
</feature>
<dbReference type="EMBL" id="LKCN02000001">
    <property type="protein sequence ID" value="RCI16543.1"/>
    <property type="molecule type" value="Genomic_DNA"/>
</dbReference>
<dbReference type="Proteomes" id="UP000253664">
    <property type="component" value="Unassembled WGS sequence"/>
</dbReference>
<feature type="compositionally biased region" description="Basic and acidic residues" evidence="1">
    <location>
        <begin position="1"/>
        <end position="10"/>
    </location>
</feature>
<evidence type="ECO:0000256" key="1">
    <source>
        <dbReference type="SAM" id="MobiDB-lite"/>
    </source>
</evidence>
<comment type="caution">
    <text evidence="2">The sequence shown here is derived from an EMBL/GenBank/DDBJ whole genome shotgun (WGS) entry which is preliminary data.</text>
</comment>
<feature type="region of interest" description="Disordered" evidence="1">
    <location>
        <begin position="1"/>
        <end position="31"/>
    </location>
</feature>
<protein>
    <submittedName>
        <fullName evidence="2">Uncharacterized protein</fullName>
    </submittedName>
</protein>
<dbReference type="AlphaFoldDB" id="A0A367LQ19"/>
<evidence type="ECO:0000313" key="2">
    <source>
        <dbReference type="EMBL" id="RCI16543.1"/>
    </source>
</evidence>
<name>A0A367LQ19_9HYPO</name>
<evidence type="ECO:0000313" key="3">
    <source>
        <dbReference type="Proteomes" id="UP000253664"/>
    </source>
</evidence>